<dbReference type="Pfam" id="PF01965">
    <property type="entry name" value="DJ-1_PfpI"/>
    <property type="match status" value="1"/>
</dbReference>
<dbReference type="AlphaFoldDB" id="A0A1J5MV75"/>
<evidence type="ECO:0000259" key="4">
    <source>
        <dbReference type="PROSITE" id="PS01124"/>
    </source>
</evidence>
<dbReference type="OrthoDB" id="9798003at2"/>
<evidence type="ECO:0000256" key="3">
    <source>
        <dbReference type="ARBA" id="ARBA00023163"/>
    </source>
</evidence>
<accession>A0A1J5MV75</accession>
<dbReference type="PROSITE" id="PS01124">
    <property type="entry name" value="HTH_ARAC_FAMILY_2"/>
    <property type="match status" value="1"/>
</dbReference>
<dbReference type="GO" id="GO:0003700">
    <property type="term" value="F:DNA-binding transcription factor activity"/>
    <property type="evidence" value="ECO:0007669"/>
    <property type="project" value="InterPro"/>
</dbReference>
<keyword evidence="2" id="KW-0238">DNA-binding</keyword>
<evidence type="ECO:0000256" key="1">
    <source>
        <dbReference type="ARBA" id="ARBA00023015"/>
    </source>
</evidence>
<dbReference type="InterPro" id="IPR002818">
    <property type="entry name" value="DJ-1/PfpI"/>
</dbReference>
<keyword evidence="6" id="KW-1185">Reference proteome</keyword>
<dbReference type="InterPro" id="IPR052158">
    <property type="entry name" value="INH-QAR"/>
</dbReference>
<dbReference type="PROSITE" id="PS00041">
    <property type="entry name" value="HTH_ARAC_FAMILY_1"/>
    <property type="match status" value="1"/>
</dbReference>
<feature type="domain" description="HTH araC/xylS-type" evidence="4">
    <location>
        <begin position="220"/>
        <end position="318"/>
    </location>
</feature>
<evidence type="ECO:0000313" key="6">
    <source>
        <dbReference type="Proteomes" id="UP000181901"/>
    </source>
</evidence>
<keyword evidence="1" id="KW-0805">Transcription regulation</keyword>
<evidence type="ECO:0000256" key="2">
    <source>
        <dbReference type="ARBA" id="ARBA00023125"/>
    </source>
</evidence>
<sequence>MKKRMEFYFYPGMVALDVTGPLEVFQAADELLARNGRERDGYEMVFAANEPGPVSTSSGLRLHAEVRPGTRDADTLLVPGGLAAEAASTEAANVAAVRAAASRAERVVSVCTGAFILAAAGVLDGRRATTHWAMADRLGELYPEVRLEPDALYVRDGRVATSGGVTAGIDLALALVEEDYGPALAIEVARLLLVYRRRPGNQSQFSSALAMQARAGERFKPLFDWVETHLDQNLTVDRLAEKANMSPRTFARIFPSETGMSPGRFVEQMRIDRARELLESGAEGLDRIALQSGFGREERLRRAFQRRLGLSPAQYRAHFQQGEHHDQRSHLRDIHL</sequence>
<dbReference type="Gene3D" id="1.10.10.60">
    <property type="entry name" value="Homeodomain-like"/>
    <property type="match status" value="1"/>
</dbReference>
<comment type="caution">
    <text evidence="5">The sequence shown here is derived from an EMBL/GenBank/DDBJ whole genome shotgun (WGS) entry which is preliminary data.</text>
</comment>
<dbReference type="SMART" id="SM00342">
    <property type="entry name" value="HTH_ARAC"/>
    <property type="match status" value="1"/>
</dbReference>
<dbReference type="InterPro" id="IPR009057">
    <property type="entry name" value="Homeodomain-like_sf"/>
</dbReference>
<name>A0A1J5MV75_9BACT</name>
<reference evidence="5 6" key="1">
    <citation type="submission" date="2015-09" db="EMBL/GenBank/DDBJ databases">
        <title>Genome of Desulfovibrio dechloracetivorans BerOc1, a mercury methylating strain isolated from highly hydrocarbons and metals contaminated coastal sediments.</title>
        <authorList>
            <person name="Goni Urriza M."/>
            <person name="Gassie C."/>
            <person name="Bouchez O."/>
            <person name="Klopp C."/>
            <person name="Ranchou-Peyruse A."/>
            <person name="Remy G."/>
        </authorList>
    </citation>
    <scope>NUCLEOTIDE SEQUENCE [LARGE SCALE GENOMIC DNA]</scope>
    <source>
        <strain evidence="5 6">BerOc1</strain>
    </source>
</reference>
<dbReference type="Proteomes" id="UP000181901">
    <property type="component" value="Unassembled WGS sequence"/>
</dbReference>
<dbReference type="InterPro" id="IPR029062">
    <property type="entry name" value="Class_I_gatase-like"/>
</dbReference>
<organism evidence="5 6">
    <name type="scientific">Pseudodesulfovibrio hydrargyri</name>
    <dbReference type="NCBI Taxonomy" id="2125990"/>
    <lineage>
        <taxon>Bacteria</taxon>
        <taxon>Pseudomonadati</taxon>
        <taxon>Thermodesulfobacteriota</taxon>
        <taxon>Desulfovibrionia</taxon>
        <taxon>Desulfovibrionales</taxon>
        <taxon>Desulfovibrionaceae</taxon>
    </lineage>
</organism>
<dbReference type="PANTHER" id="PTHR43130">
    <property type="entry name" value="ARAC-FAMILY TRANSCRIPTIONAL REGULATOR"/>
    <property type="match status" value="1"/>
</dbReference>
<dbReference type="EMBL" id="LKAQ01000004">
    <property type="protein sequence ID" value="OIQ49850.1"/>
    <property type="molecule type" value="Genomic_DNA"/>
</dbReference>
<dbReference type="SUPFAM" id="SSF46689">
    <property type="entry name" value="Homeodomain-like"/>
    <property type="match status" value="2"/>
</dbReference>
<proteinExistence type="predicted"/>
<keyword evidence="3" id="KW-0804">Transcription</keyword>
<evidence type="ECO:0000313" key="5">
    <source>
        <dbReference type="EMBL" id="OIQ49850.1"/>
    </source>
</evidence>
<dbReference type="GO" id="GO:0043565">
    <property type="term" value="F:sequence-specific DNA binding"/>
    <property type="evidence" value="ECO:0007669"/>
    <property type="project" value="InterPro"/>
</dbReference>
<dbReference type="RefSeq" id="WP_071545335.1">
    <property type="nucleotide sequence ID" value="NZ_LKAQ01000004.1"/>
</dbReference>
<dbReference type="CDD" id="cd03137">
    <property type="entry name" value="GATase1_AraC_1"/>
    <property type="match status" value="1"/>
</dbReference>
<dbReference type="PANTHER" id="PTHR43130:SF3">
    <property type="entry name" value="HTH-TYPE TRANSCRIPTIONAL REGULATOR RV1931C"/>
    <property type="match status" value="1"/>
</dbReference>
<protein>
    <submittedName>
        <fullName evidence="5">HTH-type transcriptional regulator CdhR</fullName>
    </submittedName>
</protein>
<dbReference type="InterPro" id="IPR018060">
    <property type="entry name" value="HTH_AraC"/>
</dbReference>
<dbReference type="SUPFAM" id="SSF52317">
    <property type="entry name" value="Class I glutamine amidotransferase-like"/>
    <property type="match status" value="1"/>
</dbReference>
<dbReference type="InterPro" id="IPR018062">
    <property type="entry name" value="HTH_AraC-typ_CS"/>
</dbReference>
<dbReference type="Gene3D" id="3.40.50.880">
    <property type="match status" value="1"/>
</dbReference>
<gene>
    <name evidence="5" type="primary">cdhR</name>
    <name evidence="5" type="ORF">BerOc1_01777</name>
</gene>
<dbReference type="Pfam" id="PF12833">
    <property type="entry name" value="HTH_18"/>
    <property type="match status" value="1"/>
</dbReference>